<keyword evidence="1" id="KW-0677">Repeat</keyword>
<proteinExistence type="predicted"/>
<accession>A0ABR1T315</accession>
<name>A0ABR1T315_9PEZI</name>
<dbReference type="InterPro" id="IPR056884">
    <property type="entry name" value="NPHP3-like_N"/>
</dbReference>
<feature type="domain" description="Nephrocystin 3-like N-terminal" evidence="2">
    <location>
        <begin position="204"/>
        <end position="395"/>
    </location>
</feature>
<dbReference type="GeneID" id="92098443"/>
<dbReference type="PANTHER" id="PTHR10039:SF5">
    <property type="entry name" value="NACHT DOMAIN-CONTAINING PROTEIN"/>
    <property type="match status" value="1"/>
</dbReference>
<protein>
    <recommendedName>
        <fullName evidence="2">Nephrocystin 3-like N-terminal domain-containing protein</fullName>
    </recommendedName>
</protein>
<comment type="caution">
    <text evidence="3">The sequence shown here is derived from an EMBL/GenBank/DDBJ whole genome shotgun (WGS) entry which is preliminary data.</text>
</comment>
<dbReference type="EMBL" id="JAQQWL010000015">
    <property type="protein sequence ID" value="KAK8040964.1"/>
    <property type="molecule type" value="Genomic_DNA"/>
</dbReference>
<evidence type="ECO:0000313" key="3">
    <source>
        <dbReference type="EMBL" id="KAK8040964.1"/>
    </source>
</evidence>
<keyword evidence="4" id="KW-1185">Reference proteome</keyword>
<organism evidence="3 4">
    <name type="scientific">Apiospora phragmitis</name>
    <dbReference type="NCBI Taxonomy" id="2905665"/>
    <lineage>
        <taxon>Eukaryota</taxon>
        <taxon>Fungi</taxon>
        <taxon>Dikarya</taxon>
        <taxon>Ascomycota</taxon>
        <taxon>Pezizomycotina</taxon>
        <taxon>Sordariomycetes</taxon>
        <taxon>Xylariomycetidae</taxon>
        <taxon>Amphisphaeriales</taxon>
        <taxon>Apiosporaceae</taxon>
        <taxon>Apiospora</taxon>
    </lineage>
</organism>
<dbReference type="SUPFAM" id="SSF52540">
    <property type="entry name" value="P-loop containing nucleoside triphosphate hydrolases"/>
    <property type="match status" value="1"/>
</dbReference>
<evidence type="ECO:0000313" key="4">
    <source>
        <dbReference type="Proteomes" id="UP001480595"/>
    </source>
</evidence>
<dbReference type="InterPro" id="IPR027417">
    <property type="entry name" value="P-loop_NTPase"/>
</dbReference>
<dbReference type="RefSeq" id="XP_066708509.1">
    <property type="nucleotide sequence ID" value="XM_066865380.1"/>
</dbReference>
<evidence type="ECO:0000256" key="1">
    <source>
        <dbReference type="ARBA" id="ARBA00022737"/>
    </source>
</evidence>
<sequence length="716" mass="80744">METPSKTTSRDCLARAILRFLDFGETLLDQQTDLTKSSPVQLDDEFAQVLAEQHESIQKALAAHVETSLQQGGNAKQAVMQQRWVSIYEQCEDAIKEMTDKIVATGLTAETMCSTFALLPSLRSSVESILRQESFESAVSLAELSLGLNPYYDGRHAVPPTIIAGEKYQWDSHVLRNVYGSILRWLRFPLMNEGKRNLSTPEPGTCDWFIGTGKKRTPDSTGILCWASHAGTRPFVITGPPGSGKSTIMKFISQSLEFTESVRQWKVSATPCIASHFFWRAGLTMTTSVAGLLRCVLVFILRQHPWLIQYVFPTEFKLTFDRQVVKSTSRHQKLGHPSMSQLFKAFKVLAEQEQTPLKIVLLIDGLDMSEEFENLLKLLKYVSTANNIKIVLAARPTYFVEATLPSSCNIHITDLNREGMRGFVRTKLQTLEETYNIELVDFVTEASQGMFLWARVAINRLQSLAKDGADANELSEAIREMPTSMNDVYKGMSKERSASMVRMVQTHQISQLRSFNAAGNWKLSLFDLYLACHPESQGSGSNIISALAYTREQMSRAGFFMEHELKNLCFGLITVNDDQPYGDQSLDLTEARVGFEHGTSWDFAADEFKPSPETCQHLIRTVMRRLAIAIAGGSCSRPMLWDFAIRALKYASFLESLGSIDKEYERVLTFIDRNLQYAHELSLQERGGQWVEKIYMLGNMTRGDKGREAKYHASRH</sequence>
<dbReference type="Pfam" id="PF24883">
    <property type="entry name" value="NPHP3_N"/>
    <property type="match status" value="1"/>
</dbReference>
<dbReference type="Proteomes" id="UP001480595">
    <property type="component" value="Unassembled WGS sequence"/>
</dbReference>
<evidence type="ECO:0000259" key="2">
    <source>
        <dbReference type="Pfam" id="PF24883"/>
    </source>
</evidence>
<dbReference type="PANTHER" id="PTHR10039">
    <property type="entry name" value="AMELOGENIN"/>
    <property type="match status" value="1"/>
</dbReference>
<dbReference type="Gene3D" id="3.40.50.300">
    <property type="entry name" value="P-loop containing nucleotide triphosphate hydrolases"/>
    <property type="match status" value="1"/>
</dbReference>
<reference evidence="3 4" key="1">
    <citation type="submission" date="2023-01" db="EMBL/GenBank/DDBJ databases">
        <title>Analysis of 21 Apiospora genomes using comparative genomics revels a genus with tremendous synthesis potential of carbohydrate active enzymes and secondary metabolites.</title>
        <authorList>
            <person name="Sorensen T."/>
        </authorList>
    </citation>
    <scope>NUCLEOTIDE SEQUENCE [LARGE SCALE GENOMIC DNA]</scope>
    <source>
        <strain evidence="3 4">CBS 135458</strain>
    </source>
</reference>
<gene>
    <name evidence="3" type="ORF">PG994_013971</name>
</gene>